<dbReference type="EMBL" id="JAYMYS010000003">
    <property type="protein sequence ID" value="KAK7402269.1"/>
    <property type="molecule type" value="Genomic_DNA"/>
</dbReference>
<organism evidence="1 2">
    <name type="scientific">Psophocarpus tetragonolobus</name>
    <name type="common">Winged bean</name>
    <name type="synonym">Dolichos tetragonolobus</name>
    <dbReference type="NCBI Taxonomy" id="3891"/>
    <lineage>
        <taxon>Eukaryota</taxon>
        <taxon>Viridiplantae</taxon>
        <taxon>Streptophyta</taxon>
        <taxon>Embryophyta</taxon>
        <taxon>Tracheophyta</taxon>
        <taxon>Spermatophyta</taxon>
        <taxon>Magnoliopsida</taxon>
        <taxon>eudicotyledons</taxon>
        <taxon>Gunneridae</taxon>
        <taxon>Pentapetalae</taxon>
        <taxon>rosids</taxon>
        <taxon>fabids</taxon>
        <taxon>Fabales</taxon>
        <taxon>Fabaceae</taxon>
        <taxon>Papilionoideae</taxon>
        <taxon>50 kb inversion clade</taxon>
        <taxon>NPAAA clade</taxon>
        <taxon>indigoferoid/millettioid clade</taxon>
        <taxon>Phaseoleae</taxon>
        <taxon>Psophocarpus</taxon>
    </lineage>
</organism>
<proteinExistence type="predicted"/>
<dbReference type="Proteomes" id="UP001386955">
    <property type="component" value="Unassembled WGS sequence"/>
</dbReference>
<gene>
    <name evidence="1" type="ORF">VNO78_14397</name>
</gene>
<comment type="caution">
    <text evidence="1">The sequence shown here is derived from an EMBL/GenBank/DDBJ whole genome shotgun (WGS) entry which is preliminary data.</text>
</comment>
<dbReference type="AlphaFoldDB" id="A0AAN9SQ21"/>
<keyword evidence="2" id="KW-1185">Reference proteome</keyword>
<evidence type="ECO:0000313" key="1">
    <source>
        <dbReference type="EMBL" id="KAK7402269.1"/>
    </source>
</evidence>
<protein>
    <submittedName>
        <fullName evidence="1">Uncharacterized protein</fullName>
    </submittedName>
</protein>
<evidence type="ECO:0000313" key="2">
    <source>
        <dbReference type="Proteomes" id="UP001386955"/>
    </source>
</evidence>
<name>A0AAN9SQ21_PSOTE</name>
<sequence>MRRIYLILGSVLKNTSKLVLWHPSELHLEQGLVIHLVFFDLDGKWNCGNQIDTMRSSQALISLRKLTVHLVPLILSVSLIPETADSKS</sequence>
<reference evidence="1 2" key="1">
    <citation type="submission" date="2024-01" db="EMBL/GenBank/DDBJ databases">
        <title>The genomes of 5 underutilized Papilionoideae crops provide insights into root nodulation and disease resistanc.</title>
        <authorList>
            <person name="Jiang F."/>
        </authorList>
    </citation>
    <scope>NUCLEOTIDE SEQUENCE [LARGE SCALE GENOMIC DNA]</scope>
    <source>
        <strain evidence="1">DUOXIRENSHENG_FW03</strain>
        <tissue evidence="1">Leaves</tissue>
    </source>
</reference>
<accession>A0AAN9SQ21</accession>